<feature type="compositionally biased region" description="Basic and acidic residues" evidence="2">
    <location>
        <begin position="958"/>
        <end position="973"/>
    </location>
</feature>
<protein>
    <submittedName>
        <fullName evidence="4">Similar to neurobeachin like 1</fullName>
    </submittedName>
</protein>
<dbReference type="GO" id="GO:0019901">
    <property type="term" value="F:protein kinase binding"/>
    <property type="evidence" value="ECO:0007669"/>
    <property type="project" value="TreeGrafter"/>
</dbReference>
<dbReference type="InterPro" id="IPR050865">
    <property type="entry name" value="BEACH_Domain"/>
</dbReference>
<feature type="domain" description="BEACH" evidence="3">
    <location>
        <begin position="3472"/>
        <end position="3790"/>
    </location>
</feature>
<evidence type="ECO:0000313" key="5">
    <source>
        <dbReference type="Proteomes" id="UP000002630"/>
    </source>
</evidence>
<feature type="region of interest" description="Disordered" evidence="2">
    <location>
        <begin position="3110"/>
        <end position="3132"/>
    </location>
</feature>
<feature type="region of interest" description="Disordered" evidence="2">
    <location>
        <begin position="1367"/>
        <end position="1386"/>
    </location>
</feature>
<dbReference type="GO" id="GO:0005829">
    <property type="term" value="C:cytosol"/>
    <property type="evidence" value="ECO:0007669"/>
    <property type="project" value="TreeGrafter"/>
</dbReference>
<feature type="region of interest" description="Disordered" evidence="2">
    <location>
        <begin position="2298"/>
        <end position="2329"/>
    </location>
</feature>
<dbReference type="InterPro" id="IPR000409">
    <property type="entry name" value="BEACH_dom"/>
</dbReference>
<feature type="compositionally biased region" description="Basic and acidic residues" evidence="2">
    <location>
        <begin position="274"/>
        <end position="292"/>
    </location>
</feature>
<evidence type="ECO:0000256" key="2">
    <source>
        <dbReference type="SAM" id="MobiDB-lite"/>
    </source>
</evidence>
<dbReference type="SMART" id="SM01026">
    <property type="entry name" value="Beach"/>
    <property type="match status" value="1"/>
</dbReference>
<feature type="region of interest" description="Disordered" evidence="2">
    <location>
        <begin position="2021"/>
        <end position="2048"/>
    </location>
</feature>
<feature type="compositionally biased region" description="Acidic residues" evidence="2">
    <location>
        <begin position="3225"/>
        <end position="3252"/>
    </location>
</feature>
<gene>
    <name evidence="4" type="ORF">Esi_0314_0011</name>
</gene>
<feature type="region of interest" description="Disordered" evidence="2">
    <location>
        <begin position="1742"/>
        <end position="1785"/>
    </location>
</feature>
<feature type="compositionally biased region" description="Polar residues" evidence="2">
    <location>
        <begin position="787"/>
        <end position="796"/>
    </location>
</feature>
<feature type="region of interest" description="Disordered" evidence="2">
    <location>
        <begin position="762"/>
        <end position="798"/>
    </location>
</feature>
<dbReference type="InParanoid" id="D8LL16"/>
<organism evidence="4 5">
    <name type="scientific">Ectocarpus siliculosus</name>
    <name type="common">Brown alga</name>
    <name type="synonym">Conferva siliculosa</name>
    <dbReference type="NCBI Taxonomy" id="2880"/>
    <lineage>
        <taxon>Eukaryota</taxon>
        <taxon>Sar</taxon>
        <taxon>Stramenopiles</taxon>
        <taxon>Ochrophyta</taxon>
        <taxon>PX clade</taxon>
        <taxon>Phaeophyceae</taxon>
        <taxon>Ectocarpales</taxon>
        <taxon>Ectocarpaceae</taxon>
        <taxon>Ectocarpus</taxon>
    </lineage>
</organism>
<feature type="region of interest" description="Disordered" evidence="2">
    <location>
        <begin position="268"/>
        <end position="308"/>
    </location>
</feature>
<dbReference type="Gene3D" id="1.10.1540.10">
    <property type="entry name" value="BEACH domain"/>
    <property type="match status" value="1"/>
</dbReference>
<feature type="region of interest" description="Disordered" evidence="2">
    <location>
        <begin position="4018"/>
        <end position="4086"/>
    </location>
</feature>
<dbReference type="SMART" id="SM00320">
    <property type="entry name" value="WD40"/>
    <property type="match status" value="3"/>
</dbReference>
<feature type="region of interest" description="Disordered" evidence="2">
    <location>
        <begin position="4259"/>
        <end position="4293"/>
    </location>
</feature>
<dbReference type="Pfam" id="PF02138">
    <property type="entry name" value="Beach"/>
    <property type="match status" value="1"/>
</dbReference>
<evidence type="ECO:0000256" key="1">
    <source>
        <dbReference type="PROSITE-ProRule" id="PRU00221"/>
    </source>
</evidence>
<dbReference type="PROSITE" id="PS50082">
    <property type="entry name" value="WD_REPEATS_2"/>
    <property type="match status" value="1"/>
</dbReference>
<feature type="compositionally biased region" description="Polar residues" evidence="2">
    <location>
        <begin position="2845"/>
        <end position="2854"/>
    </location>
</feature>
<feature type="region of interest" description="Disordered" evidence="2">
    <location>
        <begin position="1"/>
        <end position="28"/>
    </location>
</feature>
<feature type="compositionally biased region" description="Polar residues" evidence="2">
    <location>
        <begin position="2305"/>
        <end position="2317"/>
    </location>
</feature>
<feature type="compositionally biased region" description="Basic and acidic residues" evidence="2">
    <location>
        <begin position="2319"/>
        <end position="2329"/>
    </location>
</feature>
<feature type="compositionally biased region" description="Low complexity" evidence="2">
    <location>
        <begin position="3115"/>
        <end position="3132"/>
    </location>
</feature>
<feature type="compositionally biased region" description="Gly residues" evidence="2">
    <location>
        <begin position="3923"/>
        <end position="3945"/>
    </location>
</feature>
<feature type="repeat" description="WD" evidence="1">
    <location>
        <begin position="4136"/>
        <end position="4180"/>
    </location>
</feature>
<dbReference type="GO" id="GO:0008104">
    <property type="term" value="P:intracellular protein localization"/>
    <property type="evidence" value="ECO:0007669"/>
    <property type="project" value="TreeGrafter"/>
</dbReference>
<feature type="compositionally biased region" description="Gly residues" evidence="2">
    <location>
        <begin position="2724"/>
        <end position="2745"/>
    </location>
</feature>
<dbReference type="InterPro" id="IPR031570">
    <property type="entry name" value="NBEA/BDCP_DUF4704"/>
</dbReference>
<feature type="region of interest" description="Disordered" evidence="2">
    <location>
        <begin position="2833"/>
        <end position="2860"/>
    </location>
</feature>
<feature type="compositionally biased region" description="Gly residues" evidence="2">
    <location>
        <begin position="776"/>
        <end position="785"/>
    </location>
</feature>
<feature type="region of interest" description="Disordered" evidence="2">
    <location>
        <begin position="2931"/>
        <end position="2951"/>
    </location>
</feature>
<feature type="region of interest" description="Disordered" evidence="2">
    <location>
        <begin position="3913"/>
        <end position="3948"/>
    </location>
</feature>
<keyword evidence="1" id="KW-0853">WD repeat</keyword>
<feature type="region of interest" description="Disordered" evidence="2">
    <location>
        <begin position="2632"/>
        <end position="2654"/>
    </location>
</feature>
<feature type="compositionally biased region" description="Low complexity" evidence="2">
    <location>
        <begin position="4018"/>
        <end position="4031"/>
    </location>
</feature>
<dbReference type="SUPFAM" id="SSF50978">
    <property type="entry name" value="WD40 repeat-like"/>
    <property type="match status" value="1"/>
</dbReference>
<sequence>MGKARRRNGENWGEESSPAAGDGHSDKEEEEDLFLAMFSAANTDEWSAMLVGCGLVRSLVNSLQACLDVRITARGLDLTRASPAMRRSGSATIGGDRGSSCSAGLDATPGAVQGADLAKEEEDGDGMPSVDWCLGCELETAQVVVMMALGALLSAHPLAARDRFQRAGGALRVHRIISHQPENSGNDEVHVCVSSGPEVDGDAAAAPVSACPFLQEHCVLVALQMSRLSVRAEGMAGCVPLDVLQGAARVVGALSPAMRSTWRKCQGPTVTWGDLRDQPPRPNPTDKDERLQDSGLEDPGNNNNQRGVLSHGLLPLGLPGEVVVPVIREIFGSTTEGGTFAGVESSSRSCSSTAEVRPLFDSSSYRLCGPRPGHPLSSSRSAFAGTGWVADRLQVLARNRGPDADKLVDSVHSRLATSLDTADIFIIAQDACRMSIAPTLEACFLGPEEWKREHEGEVGSCAVGDQSSGQQRSSEIEKYVTFLARERSNRSCDKAAMQGCKWLRGLIAMEPALGTSLVVPPSLRVASLCLAFKLCDRGNGHGSDDAWVSDGAGWPLVHASLSLTADMVATNEGLLFQAAVAYAVDADAATGMLTALPGKPRPHRATASMTSDASSSGLHAASAWYTSAGGESHTPASINSLSPRTGPSFSFCDTHVGQPQPRPPRPLPEVLFKAALEPRARRAVFYCAAALGVEASREALASVDVQQRETAVAVLSGLVEGYICLCERAAVATVAGSAATDDGPRLLLDALHGACALMRSEAPRNMGEASTSDRGGIQGTSGGAENGPSSRPTRQGDTGVLPLLQETFREHWASARLLVVLESVAGDLAASRSTPNSSSVPKEGCSEIVTACLSLFTAMMARNSLGKKAIRRALSEHYFGRKDLPGAVPSSMPGGAAGWGIGGSSFVALAHLAGVVSAASMCESLVEMLMDGEVPECVLEISQTENEIGRDQLGGATRSEEGHNCGPEGREEDSGASSPPEIRNPFVVPLIFQLLPDWPASEQENILKVFQLLLKGAGGGTVNRSLCCDVQPALMDQLLHILPRLNGSGSKCEDSLQELAIDLVRLLGSHSINVAQLKKIFRLLQPLSAVSTKRVGTSSTSITSLPLQPPWMCSLLRALRGMMDDEPGPQRFFLLDGLNSGLRLPRMPHWPAQKGYTFCAWVCLEVGPESSGERDDGAGSGNGTIPVAEAPCLFSFCGEQRGQGVAACFIPLRKKRGSVQRGAAAPTTTSTAETPQQYALELRVGAGRKKHPAIVRFPGIVVTAVATASIACHCPRRAKAAGGNSTDTGEGAGAKVAGRPALCSLKGQMGPIYLFEGSVSESLLRGIRQLGPGYAFSFEPPQVDLREVALLPTSDPSLQPLSEMGMESPELNTNGGLKDWNDDGESRSRRAQAAATAAAAAARQHLHIEALSGSLTSRILLAYNPSVWGGEYFLDNTPEHNPVRWTNSGSQASSSWGGQTERRQMIYSMAGSQAHVLVQPPAVSQPRAGDDGGDLRARRARRGPAGGPSNDRPDAPAGRSRGWSGCSGGSGVDIIDHEGERAVFVRPRRRPGHMHAMRLPGTRECVTRDVRDALDCLGGVKVLLPLFAQYDHGVHRGGAARVSYRTDPRLNENVLALLVGTLRDSVPNQRFLRRYGGLSLIPFCLERVSPQHMNAGALAQACRLADRLGAWSEDWADSTIESLLSPSRLWVFAPTEVQMTLVGVLRGLARRCPDRMRRVVGVQQCLDALDLYYWYTPPANEGDDVDQSSETSPVEDPAANSSTGGNRRNRGSVNDEGDSGGAGSKDWSYVSRQWVHPSTGEVLGVKASGAVLGDIRARLLDTVVLMACDGDGVCRADVAAMLGFLRSCRDDLSRCEALRLILRFTDDPHQAGRFVVASGYVATEEFGGEGDDGGPSPGRGPGRGGTAVSLFLSLVQASDPTVRLLAFLALGQTLIACLRIDSGSSAVDNLPDTDEPANQQFSAHCHNSRQDSPATTAQNAFAASAAASTSSPPPPSTSIMVEFAGGADAKAEELVVLTGAPSVRESAGRGNADEANSHRGQNSGSGGADVLELRGGVWEHIGLSRHKINDVLQWAQRQVTGAEQVSAAIAQGRSWEKPDGRQPRTVGSSEESKRRPEEEAAAESAVARVTMEVLQGLLIGQLPRGFAASVVDSREHPGDSKAPTVSPATDQPLDPFFLEPPPSFSTQKSRSGDRPSAPLHQRSRSRSWRTGPGRALGSSTSVPPPLCIHLPEAFPALCQQVAMAPLGAALRGEAIETLVAAVQSQRNAEIILCVDSWQQYLLSVVSSAQGRQAVATAAASASGSENYPASQRTSTADRTAGDGDSGRHYRRIASDEAAREDQLVDRTVRLICWLAMCKARSGKPGRPGAGFTELQDTMSFLRCQGELGTMACVSVGESMLRYMVSLLKREVEYLESEVNGWARGSHLPSYRPMLGSGGGHHGAAAVLACVWPLAALVVEFVTIPPVANPPAVAAANAPTPSAAALAVVTAAISDDEGSSRWSGESLTCQSPIQGILQWLDTGMSLPSWPSPVTPDARAKVPRTDIFSREVPATPAAGWRAWELLDATVDLIGPTGDTLLWDARYRQGLCDETGATSGIGKGVHTARTVDPGAEDVLDWGRRECRGLGFSAHARRSAEDRGTPGAHRRVSGGGGGSSGTGFLGVYRTTRFIDSKGKTANPLADAGDVPWMLVRILLAVFVGGGAAGGHTEDDTTKENPSRRKSGSIGGSSGKFGGGRGKGGGGAGNGPPSTALVALQRLIALLNSLESSGYEHFEFEVLNVAARVSTALRTTCLTPKSAWVLGALQLLAKCLATQGAQIENLLVAAEERLIARDDSERKPRAPSAPRQTSGNTPALQPVLTPRARLSFSRRSKPKFWLWDLLTGGGGNGSRRRRITPEGVLHQIAAETPSLAAVPSADLALEIIRRTLGIELPGRSQQGPERTRKRGGGVSNTATAAPLTWDLLEAAFEPISEDGGGHEATGLARRFDRGGMHKLALQTLVRVRALEGRGGEAGIRVPADVLKLMTAVKGMETSRALALAEAKERATTRRQAQWEVVLKQLATERGPWGRGVKALGLDSVYWTLSTREDDHGRRLKLIRNPSGSLHTIASERTRGATRTSPLSSRSSLRAAGGRRTSLKTLFSTMSGSDAFGDAAVADGTALQGHAGEYAHAGVDEGHEVLEDRLGSRKRSDVREMSAQTSLWRDLCKYQQKSLRVRRSGEGLGEQAEETEEEDEEEEDEEQEYESEYGEDDPGSSSDAEGSSDVDVTRDGSHRNRRDTSATFSSAGDVVRASCVTPGTILVEGHRLVFTRLPDANATSMEGDNTGGGGNRQGGEVHDNYRWALRPAPTSSWSTSGLRRMLFRPYGGMRFAALEMWFRGHGTSDEGGAEGSLLLGLPSDSLANSLFRALRRTRPPSLEPFLGRLPATVVARSKANTWGASAAGGSGMFVGAYGDGRSGTSGVGGGGGSGTKAVSAAAEMARTPLTQAWARRRCGVTNFDYLRGLNAAAGRTTSDLSRYPVFPWVLSERAWAAEELDLKDERNFRDLAWPMGAQRPEQREMLHMRFTELERSYLEEQSMGGERAEMALPPFHHGTHYSTSAYVMWFLMRLEPFTSLHIHLQDGRFDKADRLFQSLPDAYRSCTHNPGDVKEAIPELYYLPELFVNATGFDLGCTQATGKPVGDVELPRWAHGDPWEFVRRHREALESEHVSLRLHRWIDLVFGYRQLPPALDRGQRGAVDSCNVFFHLTYPGAVDLPRLREQDSQLYESTMRQIEEFGQAPAQLFKSPHPRRLSMAEAEVVRPLASPVPGSNTEPLAEANIPSVTGSSAGVAAEVDGASAARMGTAPPPRSHNVVSYPRESVSRGAVLVVTDLLPWAERLVTVDTRRAIGFHGWRTLPPERSPPFRLRAEAVEVGDDPRENDGGRISGDNGGGGLVGAGGGGAGPRGAGSIPVRRFGVPFAPDGVASSRLLEPPPLDGRCGDYGLGGDDDGDVVFTRPLGGLGGSHVSLASMGSLLSLPQASVPASQPPQQLSYPEDQHAKAKSSSCSSSGGPPLDAYDGHHHDDRQQDHEPAGSPVPVHTRGEGWNRRIGEGVGGGVGLGSHLFAILAESYLLFSGGHWDSSFRATALDTGRLVVSIARHRDVVTSLSLADGGKGCRRLVTASRDTTLMVWRVEDTAGERAPPVSPSSLLHVLYGHDTPVTCVCARADLDAIVSSGEDGTVVVHTLWGGEYVRTITPQGDASPTELTALDASGLGSLVESAENGRHGDGCSNRVRDDEEEGTTSRSSRCPGVDGAAATPTKVFRGRNLPPPWASVEWVGLSAAGYVVAYSPADATLRSYTVNGHPLGAVQVTKAEAGPLRAFVFSEDGTVLLSGGHDRVVTLRWAYSLALADDGSRKGCGLAVLDGAGPPLAGVPAASAGVPKFASAVRALALTAGERHLLVGLEDGTLGVLALDANYLRQRLRSKLDQLGI</sequence>
<feature type="region of interest" description="Disordered" evidence="2">
    <location>
        <begin position="2089"/>
        <end position="2125"/>
    </location>
</feature>
<dbReference type="EMBL" id="FN649745">
    <property type="protein sequence ID" value="CBN76110.1"/>
    <property type="molecule type" value="Genomic_DNA"/>
</dbReference>
<dbReference type="PANTHER" id="PTHR13743">
    <property type="entry name" value="BEIGE/BEACH-RELATED"/>
    <property type="match status" value="1"/>
</dbReference>
<dbReference type="InterPro" id="IPR036322">
    <property type="entry name" value="WD40_repeat_dom_sf"/>
</dbReference>
<evidence type="ECO:0000313" key="4">
    <source>
        <dbReference type="EMBL" id="CBN76110.1"/>
    </source>
</evidence>
<dbReference type="CDD" id="cd06071">
    <property type="entry name" value="Beach"/>
    <property type="match status" value="1"/>
</dbReference>
<feature type="compositionally biased region" description="Low complexity" evidence="2">
    <location>
        <begin position="1972"/>
        <end position="1990"/>
    </location>
</feature>
<feature type="compositionally biased region" description="Basic and acidic residues" evidence="2">
    <location>
        <begin position="4056"/>
        <end position="4070"/>
    </location>
</feature>
<feature type="region of interest" description="Disordered" evidence="2">
    <location>
        <begin position="2705"/>
        <end position="2746"/>
    </location>
</feature>
<dbReference type="InterPro" id="IPR001680">
    <property type="entry name" value="WD40_rpt"/>
</dbReference>
<feature type="region of interest" description="Disordered" evidence="2">
    <location>
        <begin position="2150"/>
        <end position="2222"/>
    </location>
</feature>
<dbReference type="Gene3D" id="2.130.10.10">
    <property type="entry name" value="YVTN repeat-like/Quinoprotein amine dehydrogenase"/>
    <property type="match status" value="2"/>
</dbReference>
<dbReference type="Pfam" id="PF15787">
    <property type="entry name" value="DUF4704"/>
    <property type="match status" value="1"/>
</dbReference>
<feature type="region of interest" description="Disordered" evidence="2">
    <location>
        <begin position="3316"/>
        <end position="3335"/>
    </location>
</feature>
<accession>D8LL16</accession>
<dbReference type="GO" id="GO:0016020">
    <property type="term" value="C:membrane"/>
    <property type="evidence" value="ECO:0007669"/>
    <property type="project" value="TreeGrafter"/>
</dbReference>
<feature type="region of interest" description="Disordered" evidence="2">
    <location>
        <begin position="3213"/>
        <end position="3284"/>
    </location>
</feature>
<dbReference type="PANTHER" id="PTHR13743:SF112">
    <property type="entry name" value="BEACH DOMAIN-CONTAINING PROTEIN"/>
    <property type="match status" value="1"/>
</dbReference>
<feature type="compositionally biased region" description="Basic and acidic residues" evidence="2">
    <location>
        <begin position="1488"/>
        <end position="1497"/>
    </location>
</feature>
<dbReference type="SUPFAM" id="SSF81837">
    <property type="entry name" value="BEACH domain"/>
    <property type="match status" value="1"/>
</dbReference>
<dbReference type="OrthoDB" id="162720at2759"/>
<evidence type="ECO:0000259" key="3">
    <source>
        <dbReference type="PROSITE" id="PS50197"/>
    </source>
</evidence>
<feature type="region of interest" description="Disordered" evidence="2">
    <location>
        <begin position="1949"/>
        <end position="1996"/>
    </location>
</feature>
<dbReference type="InterPro" id="IPR046851">
    <property type="entry name" value="NBCH_WD40"/>
</dbReference>
<keyword evidence="5" id="KW-1185">Reference proteome</keyword>
<feature type="compositionally biased region" description="Basic and acidic residues" evidence="2">
    <location>
        <begin position="3265"/>
        <end position="3278"/>
    </location>
</feature>
<feature type="region of interest" description="Disordered" evidence="2">
    <location>
        <begin position="949"/>
        <end position="979"/>
    </location>
</feature>
<feature type="compositionally biased region" description="Basic and acidic residues" evidence="2">
    <location>
        <begin position="4261"/>
        <end position="4275"/>
    </location>
</feature>
<reference evidence="4 5" key="1">
    <citation type="journal article" date="2010" name="Nature">
        <title>The Ectocarpus genome and the independent evolution of multicellularity in brown algae.</title>
        <authorList>
            <person name="Cock J.M."/>
            <person name="Sterck L."/>
            <person name="Rouze P."/>
            <person name="Scornet D."/>
            <person name="Allen A.E."/>
            <person name="Amoutzias G."/>
            <person name="Anthouard V."/>
            <person name="Artiguenave F."/>
            <person name="Aury J.M."/>
            <person name="Badger J.H."/>
            <person name="Beszteri B."/>
            <person name="Billiau K."/>
            <person name="Bonnet E."/>
            <person name="Bothwell J.H."/>
            <person name="Bowler C."/>
            <person name="Boyen C."/>
            <person name="Brownlee C."/>
            <person name="Carrano C.J."/>
            <person name="Charrier B."/>
            <person name="Cho G.Y."/>
            <person name="Coelho S.M."/>
            <person name="Collen J."/>
            <person name="Corre E."/>
            <person name="Da Silva C."/>
            <person name="Delage L."/>
            <person name="Delaroque N."/>
            <person name="Dittami S.M."/>
            <person name="Doulbeau S."/>
            <person name="Elias M."/>
            <person name="Farnham G."/>
            <person name="Gachon C.M."/>
            <person name="Gschloessl B."/>
            <person name="Heesch S."/>
            <person name="Jabbari K."/>
            <person name="Jubin C."/>
            <person name="Kawai H."/>
            <person name="Kimura K."/>
            <person name="Kloareg B."/>
            <person name="Kupper F.C."/>
            <person name="Lang D."/>
            <person name="Le Bail A."/>
            <person name="Leblanc C."/>
            <person name="Lerouge P."/>
            <person name="Lohr M."/>
            <person name="Lopez P.J."/>
            <person name="Martens C."/>
            <person name="Maumus F."/>
            <person name="Michel G."/>
            <person name="Miranda-Saavedra D."/>
            <person name="Morales J."/>
            <person name="Moreau H."/>
            <person name="Motomura T."/>
            <person name="Nagasato C."/>
            <person name="Napoli C.A."/>
            <person name="Nelson D.R."/>
            <person name="Nyvall-Collen P."/>
            <person name="Peters A.F."/>
            <person name="Pommier C."/>
            <person name="Potin P."/>
            <person name="Poulain J."/>
            <person name="Quesneville H."/>
            <person name="Read B."/>
            <person name="Rensing S.A."/>
            <person name="Ritter A."/>
            <person name="Rousvoal S."/>
            <person name="Samanta M."/>
            <person name="Samson G."/>
            <person name="Schroeder D.C."/>
            <person name="Segurens B."/>
            <person name="Strittmatter M."/>
            <person name="Tonon T."/>
            <person name="Tregear J.W."/>
            <person name="Valentin K."/>
            <person name="von Dassow P."/>
            <person name="Yamagishi T."/>
            <person name="Van de Peer Y."/>
            <person name="Wincker P."/>
        </authorList>
    </citation>
    <scope>NUCLEOTIDE SEQUENCE [LARGE SCALE GENOMIC DNA]</scope>
    <source>
        <strain evidence="5">Ec32 / CCAP1310/4</strain>
    </source>
</reference>
<proteinExistence type="predicted"/>
<dbReference type="eggNOG" id="KOG1787">
    <property type="taxonomic scope" value="Eukaryota"/>
</dbReference>
<feature type="compositionally biased region" description="Basic and acidic residues" evidence="2">
    <location>
        <begin position="2707"/>
        <end position="2718"/>
    </location>
</feature>
<dbReference type="Pfam" id="PF20426">
    <property type="entry name" value="NBCH_WD40"/>
    <property type="match status" value="1"/>
</dbReference>
<dbReference type="InterPro" id="IPR036372">
    <property type="entry name" value="BEACH_dom_sf"/>
</dbReference>
<name>D8LL16_ECTSI</name>
<dbReference type="Proteomes" id="UP000002630">
    <property type="component" value="Linkage Group LG20"/>
</dbReference>
<dbReference type="InterPro" id="IPR015943">
    <property type="entry name" value="WD40/YVTN_repeat-like_dom_sf"/>
</dbReference>
<dbReference type="EMBL" id="FN648503">
    <property type="protein sequence ID" value="CBN76110.1"/>
    <property type="molecule type" value="Genomic_DNA"/>
</dbReference>
<dbReference type="PROSITE" id="PS50197">
    <property type="entry name" value="BEACH"/>
    <property type="match status" value="1"/>
</dbReference>
<feature type="region of interest" description="Disordered" evidence="2">
    <location>
        <begin position="1479"/>
        <end position="1526"/>
    </location>
</feature>